<dbReference type="InterPro" id="IPR002156">
    <property type="entry name" value="RNaseH_domain"/>
</dbReference>
<proteinExistence type="predicted"/>
<dbReference type="EMBL" id="BSYR01000035">
    <property type="protein sequence ID" value="GMJ00698.1"/>
    <property type="molecule type" value="Genomic_DNA"/>
</dbReference>
<reference evidence="2" key="1">
    <citation type="submission" date="2023-05" db="EMBL/GenBank/DDBJ databases">
        <title>Genome and transcriptome analyses reveal genes involved in the formation of fine ridges on petal epidermal cells in Hibiscus trionum.</title>
        <authorList>
            <person name="Koshimizu S."/>
            <person name="Masuda S."/>
            <person name="Ishii T."/>
            <person name="Shirasu K."/>
            <person name="Hoshino A."/>
            <person name="Arita M."/>
        </authorList>
    </citation>
    <scope>NUCLEOTIDE SEQUENCE</scope>
    <source>
        <strain evidence="2">Hamamatsu line</strain>
    </source>
</reference>
<gene>
    <name evidence="2" type="ORF">HRI_003739000</name>
</gene>
<protein>
    <recommendedName>
        <fullName evidence="1">RNase H type-1 domain-containing protein</fullName>
    </recommendedName>
</protein>
<dbReference type="Proteomes" id="UP001165190">
    <property type="component" value="Unassembled WGS sequence"/>
</dbReference>
<keyword evidence="3" id="KW-1185">Reference proteome</keyword>
<dbReference type="OrthoDB" id="1184220at2759"/>
<accession>A0A9W7ME98</accession>
<evidence type="ECO:0000313" key="2">
    <source>
        <dbReference type="EMBL" id="GMJ00698.1"/>
    </source>
</evidence>
<organism evidence="2 3">
    <name type="scientific">Hibiscus trionum</name>
    <name type="common">Flower of an hour</name>
    <dbReference type="NCBI Taxonomy" id="183268"/>
    <lineage>
        <taxon>Eukaryota</taxon>
        <taxon>Viridiplantae</taxon>
        <taxon>Streptophyta</taxon>
        <taxon>Embryophyta</taxon>
        <taxon>Tracheophyta</taxon>
        <taxon>Spermatophyta</taxon>
        <taxon>Magnoliopsida</taxon>
        <taxon>eudicotyledons</taxon>
        <taxon>Gunneridae</taxon>
        <taxon>Pentapetalae</taxon>
        <taxon>rosids</taxon>
        <taxon>malvids</taxon>
        <taxon>Malvales</taxon>
        <taxon>Malvaceae</taxon>
        <taxon>Malvoideae</taxon>
        <taxon>Hibiscus</taxon>
    </lineage>
</organism>
<sequence>MHLIKHIDVLLSRNWVVSISHVYREANLVANCLAKLGRDPIPSTASFATPPAVVVPLFQADLFHAQIGNTPVARPVVQLT</sequence>
<comment type="caution">
    <text evidence="2">The sequence shown here is derived from an EMBL/GenBank/DDBJ whole genome shotgun (WGS) entry which is preliminary data.</text>
</comment>
<evidence type="ECO:0000259" key="1">
    <source>
        <dbReference type="Pfam" id="PF13456"/>
    </source>
</evidence>
<dbReference type="GO" id="GO:0004523">
    <property type="term" value="F:RNA-DNA hybrid ribonuclease activity"/>
    <property type="evidence" value="ECO:0007669"/>
    <property type="project" value="InterPro"/>
</dbReference>
<feature type="domain" description="RNase H type-1" evidence="1">
    <location>
        <begin position="2"/>
        <end position="36"/>
    </location>
</feature>
<dbReference type="GO" id="GO:0003676">
    <property type="term" value="F:nucleic acid binding"/>
    <property type="evidence" value="ECO:0007669"/>
    <property type="project" value="InterPro"/>
</dbReference>
<evidence type="ECO:0000313" key="3">
    <source>
        <dbReference type="Proteomes" id="UP001165190"/>
    </source>
</evidence>
<dbReference type="AlphaFoldDB" id="A0A9W7ME98"/>
<name>A0A9W7ME98_HIBTR</name>
<dbReference type="Pfam" id="PF13456">
    <property type="entry name" value="RVT_3"/>
    <property type="match status" value="1"/>
</dbReference>